<evidence type="ECO:0000313" key="11">
    <source>
        <dbReference type="EMBL" id="HEA18136.1"/>
    </source>
</evidence>
<protein>
    <submittedName>
        <fullName evidence="11">Type IV pilus secretin PilQ family protein</fullName>
    </submittedName>
</protein>
<dbReference type="Pfam" id="PF11741">
    <property type="entry name" value="AMIN"/>
    <property type="match status" value="1"/>
</dbReference>
<dbReference type="Proteomes" id="UP000886188">
    <property type="component" value="Unassembled WGS sequence"/>
</dbReference>
<keyword evidence="6" id="KW-0472">Membrane</keyword>
<dbReference type="AlphaFoldDB" id="A0A7V1D1F3"/>
<evidence type="ECO:0000256" key="1">
    <source>
        <dbReference type="ARBA" id="ARBA00004442"/>
    </source>
</evidence>
<evidence type="ECO:0000256" key="9">
    <source>
        <dbReference type="SAM" id="MobiDB-lite"/>
    </source>
</evidence>
<organism evidence="11">
    <name type="scientific">Pseudoalteromonas prydzensis</name>
    <dbReference type="NCBI Taxonomy" id="182141"/>
    <lineage>
        <taxon>Bacteria</taxon>
        <taxon>Pseudomonadati</taxon>
        <taxon>Pseudomonadota</taxon>
        <taxon>Gammaproteobacteria</taxon>
        <taxon>Alteromonadales</taxon>
        <taxon>Pseudoalteromonadaceae</taxon>
        <taxon>Pseudoalteromonas</taxon>
    </lineage>
</organism>
<dbReference type="PROSITE" id="PS00875">
    <property type="entry name" value="T2SP_D"/>
    <property type="match status" value="1"/>
</dbReference>
<feature type="region of interest" description="Disordered" evidence="9">
    <location>
        <begin position="146"/>
        <end position="165"/>
    </location>
</feature>
<dbReference type="InterPro" id="IPR011662">
    <property type="entry name" value="Secretin/TonB_short_N"/>
</dbReference>
<dbReference type="InterPro" id="IPR013355">
    <property type="entry name" value="Pilus_4_PilQ"/>
</dbReference>
<dbReference type="Pfam" id="PF03958">
    <property type="entry name" value="Secretin_N"/>
    <property type="match status" value="1"/>
</dbReference>
<accession>A0A7V1D1F3</accession>
<sequence>MAQINNKKGKNSMHKDVLWLHRISRTLLAAVALVTVNSAVAGPLLYDVRYNPLLKGETELQLVFDEELTLEPKVQVFNSPARIEMFFDTAELEVGLNDVEVNQAGISSVTNVLTNSGLKVTVNLDRLKIYETEVHNNLVSIRVSDNPLTESENENENENENVAMDSGDVSGNYINRIQSIDFRRGEKGEAKVLVFLQDTQAAIEVHESGGKIYADFHHTDILDDLLYELDVLDFGTVVSNIETFKEDGLSRVVIEPNAQFTFTYQQIDNILTLTVEKDETQNAYLDGGVEYQGRPMTLNFQDISVRAALQIIAGYNDFNLVTSDSVTGNITLRLDGVPWDQALDVVLRIKGLDKRMDGSILMVAPAEELAAREAKDLKAKQQVEDLEPLYSEYIRLNYAKAENFADLLKTDRNSIITARGSVSVDQRTNTLLVKDTVKSIENIRRMIETLDIPVQQVVIESRMVTVRDNVTEDLGVRWGFSDQGSSVGISGSLEGAEGIYNATSTTNAPSISDRLNVNLPISNPAASIGLHIAKLANGTLIDLELSALEEENKGEIIASPRIIAANQQKARIEQGTEIPYTESASSGATTVSFKKAVLSLEVTPHITPDNKVILDLIITQDTRGDTVQTGTGEAVSIDTQEIQTQVLVENGQTVVLGGIFQQQIINTTSKVPILGDIPYVGRLFKTTSEFNEKRELLIFVTPKIQID</sequence>
<dbReference type="PANTHER" id="PTHR30604:SF1">
    <property type="entry name" value="DNA UTILIZATION PROTEIN HOFQ"/>
    <property type="match status" value="1"/>
</dbReference>
<comment type="similarity">
    <text evidence="2">Belongs to the bacterial secretin family. PilQ subfamily.</text>
</comment>
<gene>
    <name evidence="11" type="ORF">ENH88_17165</name>
</gene>
<dbReference type="InterPro" id="IPR001775">
    <property type="entry name" value="GspD/PilQ"/>
</dbReference>
<evidence type="ECO:0000256" key="7">
    <source>
        <dbReference type="ARBA" id="ARBA00023237"/>
    </source>
</evidence>
<keyword evidence="3 8" id="KW-0813">Transport</keyword>
<dbReference type="PANTHER" id="PTHR30604">
    <property type="entry name" value="PROTEIN TRANSPORT PROTEIN HOFQ"/>
    <property type="match status" value="1"/>
</dbReference>
<reference evidence="11" key="1">
    <citation type="journal article" date="2020" name="mSystems">
        <title>Genome- and Community-Level Interaction Insights into Carbon Utilization and Element Cycling Functions of Hydrothermarchaeota in Hydrothermal Sediment.</title>
        <authorList>
            <person name="Zhou Z."/>
            <person name="Liu Y."/>
            <person name="Xu W."/>
            <person name="Pan J."/>
            <person name="Luo Z.H."/>
            <person name="Li M."/>
        </authorList>
    </citation>
    <scope>NUCLEOTIDE SEQUENCE [LARGE SCALE GENOMIC DNA]</scope>
    <source>
        <strain evidence="11">HyVt-346</strain>
    </source>
</reference>
<keyword evidence="7" id="KW-0998">Cell outer membrane</keyword>
<dbReference type="InterPro" id="IPR051808">
    <property type="entry name" value="Type_IV_pilus_biogenesis"/>
</dbReference>
<comment type="subcellular location">
    <subcellularLocation>
        <location evidence="1 8">Cell outer membrane</location>
    </subcellularLocation>
</comment>
<dbReference type="InterPro" id="IPR004845">
    <property type="entry name" value="T2SS_GspD_CS"/>
</dbReference>
<evidence type="ECO:0000256" key="5">
    <source>
        <dbReference type="ARBA" id="ARBA00022927"/>
    </source>
</evidence>
<dbReference type="GO" id="GO:0009279">
    <property type="term" value="C:cell outer membrane"/>
    <property type="evidence" value="ECO:0007669"/>
    <property type="project" value="UniProtKB-SubCell"/>
</dbReference>
<keyword evidence="5" id="KW-0653">Protein transport</keyword>
<evidence type="ECO:0000256" key="4">
    <source>
        <dbReference type="ARBA" id="ARBA00022729"/>
    </source>
</evidence>
<dbReference type="SMART" id="SM00965">
    <property type="entry name" value="STN"/>
    <property type="match status" value="1"/>
</dbReference>
<proteinExistence type="inferred from homology"/>
<dbReference type="PRINTS" id="PR00811">
    <property type="entry name" value="BCTERIALGSPD"/>
</dbReference>
<dbReference type="InterPro" id="IPR004846">
    <property type="entry name" value="T2SS/T3SS_dom"/>
</dbReference>
<evidence type="ECO:0000259" key="10">
    <source>
        <dbReference type="SMART" id="SM00965"/>
    </source>
</evidence>
<name>A0A7V1D1F3_9GAMM</name>
<dbReference type="InterPro" id="IPR038591">
    <property type="entry name" value="NolW-like_sf"/>
</dbReference>
<dbReference type="Gene3D" id="2.60.40.3470">
    <property type="match status" value="1"/>
</dbReference>
<evidence type="ECO:0000256" key="6">
    <source>
        <dbReference type="ARBA" id="ARBA00023136"/>
    </source>
</evidence>
<dbReference type="Gene3D" id="3.30.1370.120">
    <property type="match status" value="1"/>
</dbReference>
<dbReference type="Gene3D" id="3.30.1370.130">
    <property type="match status" value="1"/>
</dbReference>
<evidence type="ECO:0000256" key="8">
    <source>
        <dbReference type="RuleBase" id="RU004004"/>
    </source>
</evidence>
<evidence type="ECO:0000256" key="2">
    <source>
        <dbReference type="ARBA" id="ARBA00006304"/>
    </source>
</evidence>
<keyword evidence="4" id="KW-0732">Signal</keyword>
<dbReference type="GO" id="GO:0009306">
    <property type="term" value="P:protein secretion"/>
    <property type="evidence" value="ECO:0007669"/>
    <property type="project" value="InterPro"/>
</dbReference>
<dbReference type="NCBIfam" id="TIGR02515">
    <property type="entry name" value="IV_pilus_PilQ"/>
    <property type="match status" value="1"/>
</dbReference>
<dbReference type="EMBL" id="DRGM01000174">
    <property type="protein sequence ID" value="HEA18136.1"/>
    <property type="molecule type" value="Genomic_DNA"/>
</dbReference>
<evidence type="ECO:0000256" key="3">
    <source>
        <dbReference type="ARBA" id="ARBA00022448"/>
    </source>
</evidence>
<dbReference type="RefSeq" id="WP_304184063.1">
    <property type="nucleotide sequence ID" value="NZ_DRGM01000174.1"/>
</dbReference>
<dbReference type="InterPro" id="IPR005644">
    <property type="entry name" value="NolW-like"/>
</dbReference>
<feature type="domain" description="Secretin/TonB short N-terminal" evidence="10">
    <location>
        <begin position="318"/>
        <end position="366"/>
    </location>
</feature>
<dbReference type="Pfam" id="PF00263">
    <property type="entry name" value="Secretin"/>
    <property type="match status" value="1"/>
</dbReference>
<comment type="caution">
    <text evidence="11">The sequence shown here is derived from an EMBL/GenBank/DDBJ whole genome shotgun (WGS) entry which is preliminary data.</text>
</comment>
<dbReference type="InterPro" id="IPR021731">
    <property type="entry name" value="AMIN_dom"/>
</dbReference>